<dbReference type="SMART" id="SM00028">
    <property type="entry name" value="TPR"/>
    <property type="match status" value="3"/>
</dbReference>
<keyword evidence="4" id="KW-0732">Signal</keyword>
<keyword evidence="6" id="KW-1185">Reference proteome</keyword>
<evidence type="ECO:0000256" key="3">
    <source>
        <dbReference type="PROSITE-ProRule" id="PRU00339"/>
    </source>
</evidence>
<dbReference type="Gene3D" id="1.25.40.10">
    <property type="entry name" value="Tetratricopeptide repeat domain"/>
    <property type="match status" value="1"/>
</dbReference>
<keyword evidence="1" id="KW-0677">Repeat</keyword>
<keyword evidence="2 3" id="KW-0802">TPR repeat</keyword>
<proteinExistence type="predicted"/>
<dbReference type="PANTHER" id="PTHR44227">
    <property type="match status" value="1"/>
</dbReference>
<evidence type="ECO:0000313" key="6">
    <source>
        <dbReference type="Proteomes" id="UP001596045"/>
    </source>
</evidence>
<feature type="chain" id="PRO_5046439075" evidence="4">
    <location>
        <begin position="21"/>
        <end position="335"/>
    </location>
</feature>
<dbReference type="InterPro" id="IPR019734">
    <property type="entry name" value="TPR_rpt"/>
</dbReference>
<dbReference type="InterPro" id="IPR052346">
    <property type="entry name" value="O-mannosyl-transferase_TMTC"/>
</dbReference>
<feature type="repeat" description="TPR" evidence="3">
    <location>
        <begin position="194"/>
        <end position="227"/>
    </location>
</feature>
<organism evidence="5 6">
    <name type="scientific">Paraherbaspirillum soli</name>
    <dbReference type="NCBI Taxonomy" id="631222"/>
    <lineage>
        <taxon>Bacteria</taxon>
        <taxon>Pseudomonadati</taxon>
        <taxon>Pseudomonadota</taxon>
        <taxon>Betaproteobacteria</taxon>
        <taxon>Burkholderiales</taxon>
        <taxon>Oxalobacteraceae</taxon>
        <taxon>Paraherbaspirillum</taxon>
    </lineage>
</organism>
<dbReference type="PROSITE" id="PS50005">
    <property type="entry name" value="TPR"/>
    <property type="match status" value="2"/>
</dbReference>
<accession>A0ABW0MDD0</accession>
<dbReference type="PANTHER" id="PTHR44227:SF3">
    <property type="entry name" value="PROTEIN O-MANNOSYL-TRANSFERASE TMTC4"/>
    <property type="match status" value="1"/>
</dbReference>
<dbReference type="InterPro" id="IPR011990">
    <property type="entry name" value="TPR-like_helical_dom_sf"/>
</dbReference>
<evidence type="ECO:0000256" key="1">
    <source>
        <dbReference type="ARBA" id="ARBA00022737"/>
    </source>
</evidence>
<evidence type="ECO:0000256" key="2">
    <source>
        <dbReference type="ARBA" id="ARBA00022803"/>
    </source>
</evidence>
<dbReference type="RefSeq" id="WP_379000169.1">
    <property type="nucleotide sequence ID" value="NZ_JBHSMT010000029.1"/>
</dbReference>
<protein>
    <submittedName>
        <fullName evidence="5">Tetratricopeptide repeat protein</fullName>
    </submittedName>
</protein>
<feature type="repeat" description="TPR" evidence="3">
    <location>
        <begin position="122"/>
        <end position="155"/>
    </location>
</feature>
<dbReference type="EMBL" id="JBHSMT010000029">
    <property type="protein sequence ID" value="MFC5476220.1"/>
    <property type="molecule type" value="Genomic_DNA"/>
</dbReference>
<dbReference type="Proteomes" id="UP001596045">
    <property type="component" value="Unassembled WGS sequence"/>
</dbReference>
<comment type="caution">
    <text evidence="5">The sequence shown here is derived from an EMBL/GenBank/DDBJ whole genome shotgun (WGS) entry which is preliminary data.</text>
</comment>
<reference evidence="6" key="1">
    <citation type="journal article" date="2019" name="Int. J. Syst. Evol. Microbiol.">
        <title>The Global Catalogue of Microorganisms (GCM) 10K type strain sequencing project: providing services to taxonomists for standard genome sequencing and annotation.</title>
        <authorList>
            <consortium name="The Broad Institute Genomics Platform"/>
            <consortium name="The Broad Institute Genome Sequencing Center for Infectious Disease"/>
            <person name="Wu L."/>
            <person name="Ma J."/>
        </authorList>
    </citation>
    <scope>NUCLEOTIDE SEQUENCE [LARGE SCALE GENOMIC DNA]</scope>
    <source>
        <strain evidence="6">JCM 17066</strain>
    </source>
</reference>
<dbReference type="Pfam" id="PF13181">
    <property type="entry name" value="TPR_8"/>
    <property type="match status" value="1"/>
</dbReference>
<dbReference type="SUPFAM" id="SSF48452">
    <property type="entry name" value="TPR-like"/>
    <property type="match status" value="1"/>
</dbReference>
<name>A0ABW0MDD0_9BURK</name>
<evidence type="ECO:0000313" key="5">
    <source>
        <dbReference type="EMBL" id="MFC5476220.1"/>
    </source>
</evidence>
<gene>
    <name evidence="5" type="ORF">ACFPM8_19835</name>
</gene>
<dbReference type="Pfam" id="PF13431">
    <property type="entry name" value="TPR_17"/>
    <property type="match status" value="1"/>
</dbReference>
<evidence type="ECO:0000256" key="4">
    <source>
        <dbReference type="SAM" id="SignalP"/>
    </source>
</evidence>
<sequence>MKRLYIVSTIVIFASAPAFAAAEKYNSTPAEQSILRDSYSARFNHAVASLDHYRGDTSSLEAARAELESVLKEKPRYAPAYRELARYAIMSGHINYKNFQPGSLEAAESSIKKAIEISPNYAEAYVLLGHVYGLMNRHQDAVAALEQAKKLGTKDPWLQNNWADLLIDEGKYEEAAQLYRQVVDSKTSNKKAMGSALEGLIKYYKAVGKLDQADEIYRKQLEFEPDAAWGYGNYAQFLLCQKDDYEQSIKRSRQALSIMNYGAGRYMLAAALYRKWAQSVISGVPDSGKPYFTEAQTLYPDLHEIVTNNKNCSPLNHIKEALALSNKGAPPELRR</sequence>
<feature type="signal peptide" evidence="4">
    <location>
        <begin position="1"/>
        <end position="20"/>
    </location>
</feature>